<accession>A0A9W9WBR9</accession>
<gene>
    <name evidence="1" type="ORF">N7509_001137</name>
</gene>
<protein>
    <recommendedName>
        <fullName evidence="3">Alpha/beta hydrolase fold-3 domain-containing protein</fullName>
    </recommendedName>
</protein>
<dbReference type="EMBL" id="JAPZBU010000003">
    <property type="protein sequence ID" value="KAJ5414510.1"/>
    <property type="molecule type" value="Genomic_DNA"/>
</dbReference>
<keyword evidence="2" id="KW-1185">Reference proteome</keyword>
<dbReference type="GeneID" id="81364754"/>
<dbReference type="OrthoDB" id="2152029at2759"/>
<proteinExistence type="predicted"/>
<dbReference type="RefSeq" id="XP_056494356.1">
    <property type="nucleotide sequence ID" value="XM_056625774.1"/>
</dbReference>
<dbReference type="Proteomes" id="UP001147747">
    <property type="component" value="Unassembled WGS sequence"/>
</dbReference>
<sequence>MGKLSRGTLPWQEEISSGNAWGMSLDVPETWWKGFAAVERIIITGGNEEVFSDHIQHLGEMLKRTSERGVTVHMANETHDGPLMGFAAGRRPSETTEAITDFIISCFEE</sequence>
<organism evidence="1 2">
    <name type="scientific">Penicillium cosmopolitanum</name>
    <dbReference type="NCBI Taxonomy" id="1131564"/>
    <lineage>
        <taxon>Eukaryota</taxon>
        <taxon>Fungi</taxon>
        <taxon>Dikarya</taxon>
        <taxon>Ascomycota</taxon>
        <taxon>Pezizomycotina</taxon>
        <taxon>Eurotiomycetes</taxon>
        <taxon>Eurotiomycetidae</taxon>
        <taxon>Eurotiales</taxon>
        <taxon>Aspergillaceae</taxon>
        <taxon>Penicillium</taxon>
    </lineage>
</organism>
<evidence type="ECO:0000313" key="1">
    <source>
        <dbReference type="EMBL" id="KAJ5414510.1"/>
    </source>
</evidence>
<dbReference type="AlphaFoldDB" id="A0A9W9WBR9"/>
<reference evidence="1" key="2">
    <citation type="journal article" date="2023" name="IMA Fungus">
        <title>Comparative genomic study of the Penicillium genus elucidates a diverse pangenome and 15 lateral gene transfer events.</title>
        <authorList>
            <person name="Petersen C."/>
            <person name="Sorensen T."/>
            <person name="Nielsen M.R."/>
            <person name="Sondergaard T.E."/>
            <person name="Sorensen J.L."/>
            <person name="Fitzpatrick D.A."/>
            <person name="Frisvad J.C."/>
            <person name="Nielsen K.L."/>
        </authorList>
    </citation>
    <scope>NUCLEOTIDE SEQUENCE</scope>
    <source>
        <strain evidence="1">IBT 29677</strain>
    </source>
</reference>
<name>A0A9W9WBR9_9EURO</name>
<reference evidence="1" key="1">
    <citation type="submission" date="2022-12" db="EMBL/GenBank/DDBJ databases">
        <authorList>
            <person name="Petersen C."/>
        </authorList>
    </citation>
    <scope>NUCLEOTIDE SEQUENCE</scope>
    <source>
        <strain evidence="1">IBT 29677</strain>
    </source>
</reference>
<evidence type="ECO:0000313" key="2">
    <source>
        <dbReference type="Proteomes" id="UP001147747"/>
    </source>
</evidence>
<comment type="caution">
    <text evidence="1">The sequence shown here is derived from an EMBL/GenBank/DDBJ whole genome shotgun (WGS) entry which is preliminary data.</text>
</comment>
<evidence type="ECO:0008006" key="3">
    <source>
        <dbReference type="Google" id="ProtNLM"/>
    </source>
</evidence>